<evidence type="ECO:0000313" key="4">
    <source>
        <dbReference type="Proteomes" id="UP000218775"/>
    </source>
</evidence>
<comment type="caution">
    <text evidence="3">The sequence shown here is derived from an EMBL/GenBank/DDBJ whole genome shotgun (WGS) entry which is preliminary data.</text>
</comment>
<proteinExistence type="inferred from homology"/>
<name>A0A2A4X831_UNCAE</name>
<protein>
    <recommendedName>
        <fullName evidence="2">Fe-S metabolism associated domain-containing protein</fullName>
    </recommendedName>
</protein>
<evidence type="ECO:0000256" key="1">
    <source>
        <dbReference type="ARBA" id="ARBA00010282"/>
    </source>
</evidence>
<dbReference type="EMBL" id="NVUK01000007">
    <property type="protein sequence ID" value="PCI78279.1"/>
    <property type="molecule type" value="Genomic_DNA"/>
</dbReference>
<evidence type="ECO:0000313" key="3">
    <source>
        <dbReference type="EMBL" id="PCI78279.1"/>
    </source>
</evidence>
<reference evidence="4" key="1">
    <citation type="submission" date="2017-08" db="EMBL/GenBank/DDBJ databases">
        <title>A dynamic microbial community with high functional redundancy inhabits the cold, oxic subseafloor aquifer.</title>
        <authorList>
            <person name="Tully B.J."/>
            <person name="Wheat C.G."/>
            <person name="Glazer B.T."/>
            <person name="Huber J.A."/>
        </authorList>
    </citation>
    <scope>NUCLEOTIDE SEQUENCE [LARGE SCALE GENOMIC DNA]</scope>
</reference>
<dbReference type="SUPFAM" id="SSF82649">
    <property type="entry name" value="SufE/NifU"/>
    <property type="match status" value="1"/>
</dbReference>
<dbReference type="PANTHER" id="PTHR43597">
    <property type="entry name" value="SULFUR ACCEPTOR PROTEIN CSDE"/>
    <property type="match status" value="1"/>
</dbReference>
<gene>
    <name evidence="3" type="ORF">COB21_01240</name>
</gene>
<dbReference type="PANTHER" id="PTHR43597:SF5">
    <property type="entry name" value="SUFE-LIKE PROTEIN 2, CHLOROPLASTIC"/>
    <property type="match status" value="1"/>
</dbReference>
<dbReference type="Pfam" id="PF02657">
    <property type="entry name" value="SufE"/>
    <property type="match status" value="1"/>
</dbReference>
<accession>A0A2A4X831</accession>
<comment type="similarity">
    <text evidence="1">Belongs to the SufE family.</text>
</comment>
<dbReference type="Proteomes" id="UP000218775">
    <property type="component" value="Unassembled WGS sequence"/>
</dbReference>
<organism evidence="3 4">
    <name type="scientific">Aerophobetes bacterium</name>
    <dbReference type="NCBI Taxonomy" id="2030807"/>
    <lineage>
        <taxon>Bacteria</taxon>
        <taxon>Candidatus Aerophobota</taxon>
    </lineage>
</organism>
<sequence>MLKPDLPSHITSLLQSFDNLSDQEKIEKIIFIGSKLPTMPNASKKPSNLVPGCQSQLYIAVSMNEDNLSIQADSDALISKGLAALFLQAYSGQSIYFLFDNPPHFFSKIGLFSMISVQRQQGFLSLYKHVLKACSKFV</sequence>
<dbReference type="AlphaFoldDB" id="A0A2A4X831"/>
<dbReference type="Gene3D" id="3.90.1010.10">
    <property type="match status" value="1"/>
</dbReference>
<dbReference type="InterPro" id="IPR003808">
    <property type="entry name" value="Fe-S_metab-assoc_dom"/>
</dbReference>
<evidence type="ECO:0000259" key="2">
    <source>
        <dbReference type="Pfam" id="PF02657"/>
    </source>
</evidence>
<feature type="domain" description="Fe-S metabolism associated" evidence="2">
    <location>
        <begin position="15"/>
        <end position="130"/>
    </location>
</feature>